<evidence type="ECO:0000313" key="2">
    <source>
        <dbReference type="Proteomes" id="UP000030689"/>
    </source>
</evidence>
<protein>
    <submittedName>
        <fullName evidence="1">Uncharacterized protein</fullName>
    </submittedName>
</protein>
<gene>
    <name evidence="1" type="ORF">EUTSA_v10015186mg</name>
</gene>
<dbReference type="Gramene" id="ESQ41113">
    <property type="protein sequence ID" value="ESQ41113"/>
    <property type="gene ID" value="EUTSA_v10015186mg"/>
</dbReference>
<dbReference type="AlphaFoldDB" id="V4LMQ3"/>
<evidence type="ECO:0000313" key="1">
    <source>
        <dbReference type="EMBL" id="ESQ41113.1"/>
    </source>
</evidence>
<sequence>MIENLRGICADTGRLTEEAKRDTKETSFLLKSRITQTGNNKVNPPPVLGFFYFIDISLLHYYPLNNKNYINCPC</sequence>
<dbReference type="EMBL" id="KI517464">
    <property type="protein sequence ID" value="ESQ41113.1"/>
    <property type="molecule type" value="Genomic_DNA"/>
</dbReference>
<organism evidence="1 2">
    <name type="scientific">Eutrema salsugineum</name>
    <name type="common">Saltwater cress</name>
    <name type="synonym">Sisymbrium salsugineum</name>
    <dbReference type="NCBI Taxonomy" id="72664"/>
    <lineage>
        <taxon>Eukaryota</taxon>
        <taxon>Viridiplantae</taxon>
        <taxon>Streptophyta</taxon>
        <taxon>Embryophyta</taxon>
        <taxon>Tracheophyta</taxon>
        <taxon>Spermatophyta</taxon>
        <taxon>Magnoliopsida</taxon>
        <taxon>eudicotyledons</taxon>
        <taxon>Gunneridae</taxon>
        <taxon>Pentapetalae</taxon>
        <taxon>rosids</taxon>
        <taxon>malvids</taxon>
        <taxon>Brassicales</taxon>
        <taxon>Brassicaceae</taxon>
        <taxon>Eutremeae</taxon>
        <taxon>Eutrema</taxon>
    </lineage>
</organism>
<accession>V4LMQ3</accession>
<name>V4LMQ3_EUTSA</name>
<dbReference type="Proteomes" id="UP000030689">
    <property type="component" value="Unassembled WGS sequence"/>
</dbReference>
<proteinExistence type="predicted"/>
<reference evidence="1 2" key="1">
    <citation type="journal article" date="2013" name="Front. Plant Sci.">
        <title>The Reference Genome of the Halophytic Plant Eutrema salsugineum.</title>
        <authorList>
            <person name="Yang R."/>
            <person name="Jarvis D.E."/>
            <person name="Chen H."/>
            <person name="Beilstein M.A."/>
            <person name="Grimwood J."/>
            <person name="Jenkins J."/>
            <person name="Shu S."/>
            <person name="Prochnik S."/>
            <person name="Xin M."/>
            <person name="Ma C."/>
            <person name="Schmutz J."/>
            <person name="Wing R.A."/>
            <person name="Mitchell-Olds T."/>
            <person name="Schumaker K.S."/>
            <person name="Wang X."/>
        </authorList>
    </citation>
    <scope>NUCLEOTIDE SEQUENCE [LARGE SCALE GENOMIC DNA]</scope>
</reference>
<dbReference type="KEGG" id="eus:EUTSA_v10015186mg"/>
<keyword evidence="2" id="KW-1185">Reference proteome</keyword>